<protein>
    <submittedName>
        <fullName evidence="1">Uncharacterized protein</fullName>
    </submittedName>
</protein>
<evidence type="ECO:0000313" key="1">
    <source>
        <dbReference type="EMBL" id="ABZ06432.1"/>
    </source>
</evidence>
<dbReference type="AlphaFoldDB" id="B3T1H3"/>
<reference evidence="1" key="1">
    <citation type="journal article" date="2008" name="ISME J.">
        <title>Genomic patterns of recombination, clonal divergence and environment in marine microbial populations.</title>
        <authorList>
            <person name="Konstantinidis K.T."/>
            <person name="Delong E.F."/>
        </authorList>
    </citation>
    <scope>NUCLEOTIDE SEQUENCE</scope>
</reference>
<name>B3T1H3_9ZZZZ</name>
<proteinExistence type="predicted"/>
<sequence length="141" mass="15428">MSSNSLERRLHRDTMLKVVGTTVTLLALLVLGVWTFPASHDQGGLTGTWRFTVRLQDSGRSTVRLDGEVLTGTYDGSYGTQPITGTVTGTDIEFSFVIREETRVTYRGTIGGPTIEGTCDYAEVSGEGTWTAERANSIWNF</sequence>
<gene>
    <name evidence="1" type="ORF">ALOHA_HF4000009L19ctg2g7</name>
</gene>
<dbReference type="EMBL" id="EU016575">
    <property type="protein sequence ID" value="ABZ06432.1"/>
    <property type="molecule type" value="Genomic_DNA"/>
</dbReference>
<accession>B3T1H3</accession>
<organism evidence="1">
    <name type="scientific">uncultured marine microorganism HF4000_009L19</name>
    <dbReference type="NCBI Taxonomy" id="455516"/>
    <lineage>
        <taxon>unclassified sequences</taxon>
        <taxon>environmental samples</taxon>
    </lineage>
</organism>